<dbReference type="AlphaFoldDB" id="A0A0P0RDA2"/>
<evidence type="ECO:0000313" key="2">
    <source>
        <dbReference type="Proteomes" id="UP000019146"/>
    </source>
</evidence>
<dbReference type="Proteomes" id="UP000019146">
    <property type="component" value="Chromosome 2"/>
</dbReference>
<dbReference type="InterPro" id="IPR011008">
    <property type="entry name" value="Dimeric_a/b-barrel"/>
</dbReference>
<keyword evidence="1" id="KW-0560">Oxidoreductase</keyword>
<accession>A0A0P0RDA2</accession>
<dbReference type="EMBL" id="CP012747">
    <property type="protein sequence ID" value="ALL66351.1"/>
    <property type="molecule type" value="Genomic_DNA"/>
</dbReference>
<keyword evidence="1" id="KW-0503">Monooxygenase</keyword>
<name>A0A0P0RDA2_9BURK</name>
<dbReference type="GO" id="GO:0004497">
    <property type="term" value="F:monooxygenase activity"/>
    <property type="evidence" value="ECO:0007669"/>
    <property type="project" value="UniProtKB-KW"/>
</dbReference>
<gene>
    <name evidence="1" type="ORF">K788_0002869</name>
</gene>
<organism evidence="1 2">
    <name type="scientific">Paraburkholderia caribensis MBA4</name>
    <dbReference type="NCBI Taxonomy" id="1323664"/>
    <lineage>
        <taxon>Bacteria</taxon>
        <taxon>Pseudomonadati</taxon>
        <taxon>Pseudomonadota</taxon>
        <taxon>Betaproteobacteria</taxon>
        <taxon>Burkholderiales</taxon>
        <taxon>Burkholderiaceae</taxon>
        <taxon>Paraburkholderia</taxon>
    </lineage>
</organism>
<dbReference type="Gene3D" id="3.30.70.100">
    <property type="match status" value="1"/>
</dbReference>
<proteinExistence type="predicted"/>
<protein>
    <submittedName>
        <fullName evidence="1">Antibiotic biosynthesis monooxygenase</fullName>
    </submittedName>
</protein>
<dbReference type="KEGG" id="bcai:K788_0002869"/>
<sequence length="102" mass="11157">MMIKYALFARFEAKPGKEADVEAFLQKGLELANQETTTPIWFALKIAERTYGVFDAFPDEAGRQAHLDGPIAKALMGVADDLFTGPPQIGRIDVLGMKNTLG</sequence>
<dbReference type="SUPFAM" id="SSF54909">
    <property type="entry name" value="Dimeric alpha+beta barrel"/>
    <property type="match status" value="1"/>
</dbReference>
<evidence type="ECO:0000313" key="1">
    <source>
        <dbReference type="EMBL" id="ALL66351.1"/>
    </source>
</evidence>
<reference evidence="1 2" key="1">
    <citation type="journal article" date="2014" name="Genome Announc.">
        <title>Draft Genome Sequence of the Haloacid-Degrading Burkholderia caribensis Strain MBA4.</title>
        <authorList>
            <person name="Pan Y."/>
            <person name="Kong K.F."/>
            <person name="Tsang J.S."/>
        </authorList>
    </citation>
    <scope>NUCLEOTIDE SEQUENCE [LARGE SCALE GENOMIC DNA]</scope>
    <source>
        <strain evidence="1 2">MBA4</strain>
    </source>
</reference>